<evidence type="ECO:0000313" key="1">
    <source>
        <dbReference type="EMBL" id="WUV47778.1"/>
    </source>
</evidence>
<organism evidence="1 2">
    <name type="scientific">Nocardia vinacea</name>
    <dbReference type="NCBI Taxonomy" id="96468"/>
    <lineage>
        <taxon>Bacteria</taxon>
        <taxon>Bacillati</taxon>
        <taxon>Actinomycetota</taxon>
        <taxon>Actinomycetes</taxon>
        <taxon>Mycobacteriales</taxon>
        <taxon>Nocardiaceae</taxon>
        <taxon>Nocardia</taxon>
    </lineage>
</organism>
<reference evidence="1" key="1">
    <citation type="submission" date="2022-10" db="EMBL/GenBank/DDBJ databases">
        <title>The complete genomes of actinobacterial strains from the NBC collection.</title>
        <authorList>
            <person name="Joergensen T.S."/>
            <person name="Alvarez Arevalo M."/>
            <person name="Sterndorff E.B."/>
            <person name="Faurdal D."/>
            <person name="Vuksanovic O."/>
            <person name="Mourched A.-S."/>
            <person name="Charusanti P."/>
            <person name="Shaw S."/>
            <person name="Blin K."/>
            <person name="Weber T."/>
        </authorList>
    </citation>
    <scope>NUCLEOTIDE SEQUENCE</scope>
    <source>
        <strain evidence="1">NBC_01482</strain>
    </source>
</reference>
<dbReference type="Proteomes" id="UP001432062">
    <property type="component" value="Chromosome"/>
</dbReference>
<evidence type="ECO:0008006" key="3">
    <source>
        <dbReference type="Google" id="ProtNLM"/>
    </source>
</evidence>
<sequence>MSKINADLPIPTIPGNGFSGLMSARMRALITFGDLSLEQLQEATEIEAHEFRAYFANTESWTTCDLERVAEALEVDLFDLFSCTPAPIEMRVSELIVWFWCHYDVHCRASDVIDMIVANVDLSPFEQWCAVVERADRIAVESVYTLGGGAA</sequence>
<dbReference type="RefSeq" id="WP_329411928.1">
    <property type="nucleotide sequence ID" value="NZ_CP109441.1"/>
</dbReference>
<gene>
    <name evidence="1" type="ORF">OG563_05980</name>
</gene>
<protein>
    <recommendedName>
        <fullName evidence="3">HTH cro/C1-type domain-containing protein</fullName>
    </recommendedName>
</protein>
<name>A0ABZ1YXN2_9NOCA</name>
<evidence type="ECO:0000313" key="2">
    <source>
        <dbReference type="Proteomes" id="UP001432062"/>
    </source>
</evidence>
<proteinExistence type="predicted"/>
<accession>A0ABZ1YXN2</accession>
<keyword evidence="2" id="KW-1185">Reference proteome</keyword>
<dbReference type="EMBL" id="CP109441">
    <property type="protein sequence ID" value="WUV47778.1"/>
    <property type="molecule type" value="Genomic_DNA"/>
</dbReference>